<comment type="caution">
    <text evidence="1">The sequence shown here is derived from an EMBL/GenBank/DDBJ whole genome shotgun (WGS) entry which is preliminary data.</text>
</comment>
<gene>
    <name evidence="1" type="ORF">C8N47_103169</name>
</gene>
<dbReference type="EMBL" id="QAAD01000003">
    <property type="protein sequence ID" value="PTN09872.1"/>
    <property type="molecule type" value="Genomic_DNA"/>
</dbReference>
<organism evidence="1 2">
    <name type="scientific">Mangrovibacterium marinum</name>
    <dbReference type="NCBI Taxonomy" id="1639118"/>
    <lineage>
        <taxon>Bacteria</taxon>
        <taxon>Pseudomonadati</taxon>
        <taxon>Bacteroidota</taxon>
        <taxon>Bacteroidia</taxon>
        <taxon>Marinilabiliales</taxon>
        <taxon>Prolixibacteraceae</taxon>
        <taxon>Mangrovibacterium</taxon>
    </lineage>
</organism>
<reference evidence="1 2" key="1">
    <citation type="submission" date="2018-04" db="EMBL/GenBank/DDBJ databases">
        <title>Genomic Encyclopedia of Archaeal and Bacterial Type Strains, Phase II (KMG-II): from individual species to whole genera.</title>
        <authorList>
            <person name="Goeker M."/>
        </authorList>
    </citation>
    <scope>NUCLEOTIDE SEQUENCE [LARGE SCALE GENOMIC DNA]</scope>
    <source>
        <strain evidence="1 2">DSM 28823</strain>
    </source>
</reference>
<name>A0A2T5C4T3_9BACT</name>
<dbReference type="AlphaFoldDB" id="A0A2T5C4T3"/>
<dbReference type="Proteomes" id="UP000243525">
    <property type="component" value="Unassembled WGS sequence"/>
</dbReference>
<keyword evidence="2" id="KW-1185">Reference proteome</keyword>
<accession>A0A2T5C4T3</accession>
<protein>
    <submittedName>
        <fullName evidence="1">Uncharacterized protein</fullName>
    </submittedName>
</protein>
<evidence type="ECO:0000313" key="2">
    <source>
        <dbReference type="Proteomes" id="UP000243525"/>
    </source>
</evidence>
<evidence type="ECO:0000313" key="1">
    <source>
        <dbReference type="EMBL" id="PTN09872.1"/>
    </source>
</evidence>
<proteinExistence type="predicted"/>
<sequence length="42" mass="4688">MPAGCSVLFSNLYTEKQTGISSEQSRGFCKVSVCFLYAYCIR</sequence>